<name>A0A7S9L8A0_9PSED</name>
<dbReference type="Proteomes" id="UP000594430">
    <property type="component" value="Chromosome"/>
</dbReference>
<evidence type="ECO:0000313" key="2">
    <source>
        <dbReference type="EMBL" id="QPH49398.1"/>
    </source>
</evidence>
<feature type="domain" description="GmrSD restriction endonucleases N-terminal" evidence="1">
    <location>
        <begin position="11"/>
        <end position="56"/>
    </location>
</feature>
<dbReference type="InterPro" id="IPR004919">
    <property type="entry name" value="GmrSD_N"/>
</dbReference>
<protein>
    <submittedName>
        <fullName evidence="2">DUF262 domain-containing protein</fullName>
    </submittedName>
</protein>
<evidence type="ECO:0000259" key="1">
    <source>
        <dbReference type="Pfam" id="PF03235"/>
    </source>
</evidence>
<dbReference type="Pfam" id="PF03235">
    <property type="entry name" value="GmrSD_N"/>
    <property type="match status" value="1"/>
</dbReference>
<sequence>MQLNPLHLSVAKLFEGRLFRIPDYQRAYSWQKRQRDDLLGDLEEAHRSAMEHFMATV</sequence>
<accession>A0A7S9L8A0</accession>
<organism evidence="2 3">
    <name type="scientific">Pseudomonas fulva</name>
    <dbReference type="NCBI Taxonomy" id="47880"/>
    <lineage>
        <taxon>Bacteria</taxon>
        <taxon>Pseudomonadati</taxon>
        <taxon>Pseudomonadota</taxon>
        <taxon>Gammaproteobacteria</taxon>
        <taxon>Pseudomonadales</taxon>
        <taxon>Pseudomonadaceae</taxon>
        <taxon>Pseudomonas</taxon>
    </lineage>
</organism>
<reference evidence="2 3" key="1">
    <citation type="submission" date="2020-11" db="EMBL/GenBank/DDBJ databases">
        <title>Pseudomonas fulva producing VIM-24.</title>
        <authorList>
            <person name="Liu S."/>
        </authorList>
    </citation>
    <scope>NUCLEOTIDE SEQUENCE [LARGE SCALE GENOMIC DNA]</scope>
    <source>
        <strain evidence="2 3">ZDHY414</strain>
    </source>
</reference>
<dbReference type="AlphaFoldDB" id="A0A7S9L8A0"/>
<gene>
    <name evidence="2" type="ORF">IZU98_01315</name>
</gene>
<evidence type="ECO:0000313" key="3">
    <source>
        <dbReference type="Proteomes" id="UP000594430"/>
    </source>
</evidence>
<proteinExistence type="predicted"/>
<dbReference type="EMBL" id="CP064946">
    <property type="protein sequence ID" value="QPH49398.1"/>
    <property type="molecule type" value="Genomic_DNA"/>
</dbReference>